<dbReference type="InParanoid" id="K1P442"/>
<dbReference type="GO" id="GO:0004497">
    <property type="term" value="F:monooxygenase activity"/>
    <property type="evidence" value="ECO:0007669"/>
    <property type="project" value="InterPro"/>
</dbReference>
<keyword evidence="2" id="KW-0408">Iron</keyword>
<evidence type="ECO:0000313" key="3">
    <source>
        <dbReference type="EMBL" id="EKC18482.1"/>
    </source>
</evidence>
<comment type="similarity">
    <text evidence="1">Belongs to the cytochrome P450 family.</text>
</comment>
<comment type="cofactor">
    <cofactor evidence="2">
        <name>heme</name>
        <dbReference type="ChEBI" id="CHEBI:30413"/>
    </cofactor>
</comment>
<dbReference type="PANTHER" id="PTHR24291:SF175">
    <property type="entry name" value="CYTOCHROME P450"/>
    <property type="match status" value="1"/>
</dbReference>
<proteinExistence type="inferred from homology"/>
<dbReference type="InterPro" id="IPR002401">
    <property type="entry name" value="Cyt_P450_E_grp-I"/>
</dbReference>
<dbReference type="GO" id="GO:0005506">
    <property type="term" value="F:iron ion binding"/>
    <property type="evidence" value="ECO:0007669"/>
    <property type="project" value="InterPro"/>
</dbReference>
<dbReference type="PRINTS" id="PR00463">
    <property type="entry name" value="EP450I"/>
</dbReference>
<dbReference type="Gene3D" id="1.10.630.10">
    <property type="entry name" value="Cytochrome P450"/>
    <property type="match status" value="2"/>
</dbReference>
<evidence type="ECO:0000256" key="2">
    <source>
        <dbReference type="PIRSR" id="PIRSR602401-1"/>
    </source>
</evidence>
<gene>
    <name evidence="3" type="ORF">CGI_10012275</name>
</gene>
<dbReference type="PRINTS" id="PR00385">
    <property type="entry name" value="P450"/>
</dbReference>
<accession>K1P442</accession>
<feature type="binding site" description="axial binding residue" evidence="2">
    <location>
        <position position="350"/>
    </location>
    <ligand>
        <name>heme</name>
        <dbReference type="ChEBI" id="CHEBI:30413"/>
    </ligand>
    <ligandPart>
        <name>Fe</name>
        <dbReference type="ChEBI" id="CHEBI:18248"/>
    </ligandPart>
</feature>
<dbReference type="InterPro" id="IPR050196">
    <property type="entry name" value="Cytochrome_P450_Monoox"/>
</dbReference>
<dbReference type="AlphaFoldDB" id="K1P442"/>
<dbReference type="SUPFAM" id="SSF48264">
    <property type="entry name" value="Cytochrome P450"/>
    <property type="match status" value="1"/>
</dbReference>
<dbReference type="HOGENOM" id="CLU_001570_5_1_1"/>
<protein>
    <submittedName>
        <fullName evidence="3">Cytochrome P450 4d2</fullName>
    </submittedName>
</protein>
<dbReference type="EMBL" id="JH817328">
    <property type="protein sequence ID" value="EKC18482.1"/>
    <property type="molecule type" value="Genomic_DNA"/>
</dbReference>
<keyword evidence="2" id="KW-0479">Metal-binding</keyword>
<reference evidence="3" key="1">
    <citation type="journal article" date="2012" name="Nature">
        <title>The oyster genome reveals stress adaptation and complexity of shell formation.</title>
        <authorList>
            <person name="Zhang G."/>
            <person name="Fang X."/>
            <person name="Guo X."/>
            <person name="Li L."/>
            <person name="Luo R."/>
            <person name="Xu F."/>
            <person name="Yang P."/>
            <person name="Zhang L."/>
            <person name="Wang X."/>
            <person name="Qi H."/>
            <person name="Xiong Z."/>
            <person name="Que H."/>
            <person name="Xie Y."/>
            <person name="Holland P.W."/>
            <person name="Paps J."/>
            <person name="Zhu Y."/>
            <person name="Wu F."/>
            <person name="Chen Y."/>
            <person name="Wang J."/>
            <person name="Peng C."/>
            <person name="Meng J."/>
            <person name="Yang L."/>
            <person name="Liu J."/>
            <person name="Wen B."/>
            <person name="Zhang N."/>
            <person name="Huang Z."/>
            <person name="Zhu Q."/>
            <person name="Feng Y."/>
            <person name="Mount A."/>
            <person name="Hedgecock D."/>
            <person name="Xu Z."/>
            <person name="Liu Y."/>
            <person name="Domazet-Loso T."/>
            <person name="Du Y."/>
            <person name="Sun X."/>
            <person name="Zhang S."/>
            <person name="Liu B."/>
            <person name="Cheng P."/>
            <person name="Jiang X."/>
            <person name="Li J."/>
            <person name="Fan D."/>
            <person name="Wang W."/>
            <person name="Fu W."/>
            <person name="Wang T."/>
            <person name="Wang B."/>
            <person name="Zhang J."/>
            <person name="Peng Z."/>
            <person name="Li Y."/>
            <person name="Li N."/>
            <person name="Wang J."/>
            <person name="Chen M."/>
            <person name="He Y."/>
            <person name="Tan F."/>
            <person name="Song X."/>
            <person name="Zheng Q."/>
            <person name="Huang R."/>
            <person name="Yang H."/>
            <person name="Du X."/>
            <person name="Chen L."/>
            <person name="Yang M."/>
            <person name="Gaffney P.M."/>
            <person name="Wang S."/>
            <person name="Luo L."/>
            <person name="She Z."/>
            <person name="Ming Y."/>
            <person name="Huang W."/>
            <person name="Zhang S."/>
            <person name="Huang B."/>
            <person name="Zhang Y."/>
            <person name="Qu T."/>
            <person name="Ni P."/>
            <person name="Miao G."/>
            <person name="Wang J."/>
            <person name="Wang Q."/>
            <person name="Steinberg C.E."/>
            <person name="Wang H."/>
            <person name="Li N."/>
            <person name="Qian L."/>
            <person name="Zhang G."/>
            <person name="Li Y."/>
            <person name="Yang H."/>
            <person name="Liu X."/>
            <person name="Wang J."/>
            <person name="Yin Y."/>
            <person name="Wang J."/>
        </authorList>
    </citation>
    <scope>NUCLEOTIDE SEQUENCE [LARGE SCALE GENOMIC DNA]</scope>
    <source>
        <strain evidence="3">05x7-T-G4-1.051#20</strain>
    </source>
</reference>
<evidence type="ECO:0000256" key="1">
    <source>
        <dbReference type="ARBA" id="ARBA00010617"/>
    </source>
</evidence>
<name>K1P442_MAGGI</name>
<dbReference type="GO" id="GO:0020037">
    <property type="term" value="F:heme binding"/>
    <property type="evidence" value="ECO:0007669"/>
    <property type="project" value="InterPro"/>
</dbReference>
<dbReference type="GO" id="GO:0016705">
    <property type="term" value="F:oxidoreductase activity, acting on paired donors, with incorporation or reduction of molecular oxygen"/>
    <property type="evidence" value="ECO:0007669"/>
    <property type="project" value="InterPro"/>
</dbReference>
<dbReference type="Pfam" id="PF00067">
    <property type="entry name" value="p450"/>
    <property type="match status" value="1"/>
</dbReference>
<keyword evidence="2" id="KW-0349">Heme</keyword>
<dbReference type="PANTHER" id="PTHR24291">
    <property type="entry name" value="CYTOCHROME P450 FAMILY 4"/>
    <property type="match status" value="1"/>
</dbReference>
<sequence length="403" mass="46010">MGVFTEGHALLVDTLLIGGLFLLLWYLYKLLLAPLFSPLRKIPGCPFIPIVGNMLEARKAEPMTNAIRWMKRYNSKIIRFYYFGGQERLLVADPNICRQILVTNSRNYARPTVLSIPTSSEDEDGIRSIVSGVREGEYRNHLDPALYFPTKARRKMNKDVQFTKELTEKIIRNQQNNPKSSKRDILTMLTTACDVEGTHLSKRELVDHVFGFLLAGFDTTSVALTWILLQLSERPDLQEKVRQEILSVLGEDVNKTLAHEDLDALKLTTAVIKETQRLFPVIPTLFRTALADDNLNGYHIPKGTIVGLHFGALHRLNWENPDKFDPGRFLEAESVAPMTFLPFSYGPYMCIGHKFSMMEMKTVLSVLLRKFVFQPTPGFVYRKFQSAVLKPNPPAIIRIRIRN</sequence>
<dbReference type="InterPro" id="IPR036396">
    <property type="entry name" value="Cyt_P450_sf"/>
</dbReference>
<dbReference type="InterPro" id="IPR001128">
    <property type="entry name" value="Cyt_P450"/>
</dbReference>
<organism evidence="3">
    <name type="scientific">Magallana gigas</name>
    <name type="common">Pacific oyster</name>
    <name type="synonym">Crassostrea gigas</name>
    <dbReference type="NCBI Taxonomy" id="29159"/>
    <lineage>
        <taxon>Eukaryota</taxon>
        <taxon>Metazoa</taxon>
        <taxon>Spiralia</taxon>
        <taxon>Lophotrochozoa</taxon>
        <taxon>Mollusca</taxon>
        <taxon>Bivalvia</taxon>
        <taxon>Autobranchia</taxon>
        <taxon>Pteriomorphia</taxon>
        <taxon>Ostreida</taxon>
        <taxon>Ostreoidea</taxon>
        <taxon>Ostreidae</taxon>
        <taxon>Magallana</taxon>
    </lineage>
</organism>